<evidence type="ECO:0000256" key="1">
    <source>
        <dbReference type="SAM" id="MobiDB-lite"/>
    </source>
</evidence>
<feature type="compositionally biased region" description="Polar residues" evidence="1">
    <location>
        <begin position="203"/>
        <end position="214"/>
    </location>
</feature>
<sequence>DRESEDDRGEYALDDPTSRKPDGVRKKLKQRRRAHTPVELNDEERDAKAEARRKKEIEKLAKIKSAQIVHDSDDDEWDADKDAAFFAREQALREDALNHFKKSLVLGTVEPVVSKKALSKKRKANEITKKSKRRKSPPRRKAGPFDDSEDDENMSDAPSVSSRALSEEVGTVVSDAESDHDATDTPLSSQRAGSKESAPHTLTAASTSEAQNVTMVDGDDDDDDDAPVVRRPTARNLRAGFVIDSDSE</sequence>
<dbReference type="Proteomes" id="UP000076837">
    <property type="component" value="Unassembled WGS sequence"/>
</dbReference>
<reference evidence="2 3" key="1">
    <citation type="journal article" date="2016" name="Sci. Rep.">
        <title>Draft genome sequencing and secretome analysis of fungal phytopathogen Ascochyta rabiei provides insight into the necrotrophic effector repertoire.</title>
        <authorList>
            <person name="Verma S."/>
            <person name="Gazara R.K."/>
            <person name="Nizam S."/>
            <person name="Parween S."/>
            <person name="Chattopadhyay D."/>
            <person name="Verma P.K."/>
        </authorList>
    </citation>
    <scope>NUCLEOTIDE SEQUENCE [LARGE SCALE GENOMIC DNA]</scope>
    <source>
        <strain evidence="2 3">ArDII</strain>
    </source>
</reference>
<feature type="compositionally biased region" description="Acidic residues" evidence="1">
    <location>
        <begin position="217"/>
        <end position="226"/>
    </location>
</feature>
<gene>
    <name evidence="2" type="primary">TOF1</name>
    <name evidence="2" type="ORF">ST47_g2446</name>
</gene>
<feature type="compositionally biased region" description="Basic residues" evidence="1">
    <location>
        <begin position="130"/>
        <end position="142"/>
    </location>
</feature>
<accession>A0A163JJB7</accession>
<dbReference type="STRING" id="5454.A0A163JJB7"/>
<feature type="region of interest" description="Disordered" evidence="1">
    <location>
        <begin position="1"/>
        <end position="51"/>
    </location>
</feature>
<evidence type="ECO:0000313" key="2">
    <source>
        <dbReference type="EMBL" id="KZM26399.1"/>
    </source>
</evidence>
<organism evidence="2 3">
    <name type="scientific">Didymella rabiei</name>
    <name type="common">Chickpea ascochyta blight fungus</name>
    <name type="synonym">Mycosphaerella rabiei</name>
    <dbReference type="NCBI Taxonomy" id="5454"/>
    <lineage>
        <taxon>Eukaryota</taxon>
        <taxon>Fungi</taxon>
        <taxon>Dikarya</taxon>
        <taxon>Ascomycota</taxon>
        <taxon>Pezizomycotina</taxon>
        <taxon>Dothideomycetes</taxon>
        <taxon>Pleosporomycetidae</taxon>
        <taxon>Pleosporales</taxon>
        <taxon>Pleosporineae</taxon>
        <taxon>Didymellaceae</taxon>
        <taxon>Ascochyta</taxon>
    </lineage>
</organism>
<feature type="compositionally biased region" description="Basic and acidic residues" evidence="1">
    <location>
        <begin position="1"/>
        <end position="25"/>
    </location>
</feature>
<evidence type="ECO:0000313" key="3">
    <source>
        <dbReference type="Proteomes" id="UP000076837"/>
    </source>
</evidence>
<comment type="caution">
    <text evidence="2">The sequence shown here is derived from an EMBL/GenBank/DDBJ whole genome shotgun (WGS) entry which is preliminary data.</text>
</comment>
<feature type="non-terminal residue" evidence="2">
    <location>
        <position position="1"/>
    </location>
</feature>
<dbReference type="AlphaFoldDB" id="A0A163JJB7"/>
<keyword evidence="3" id="KW-1185">Reference proteome</keyword>
<feature type="region of interest" description="Disordered" evidence="1">
    <location>
        <begin position="111"/>
        <end position="248"/>
    </location>
</feature>
<name>A0A163JJB7_DIDRA</name>
<protein>
    <submittedName>
        <fullName evidence="2">DNA repair</fullName>
    </submittedName>
</protein>
<proteinExistence type="predicted"/>
<dbReference type="EMBL" id="JYNV01000106">
    <property type="protein sequence ID" value="KZM26399.1"/>
    <property type="molecule type" value="Genomic_DNA"/>
</dbReference>
<feature type="compositionally biased region" description="Basic residues" evidence="1">
    <location>
        <begin position="26"/>
        <end position="35"/>
    </location>
</feature>